<dbReference type="InterPro" id="IPR013083">
    <property type="entry name" value="Znf_RING/FYVE/PHD"/>
</dbReference>
<evidence type="ECO:0000313" key="2">
    <source>
        <dbReference type="EMBL" id="KXS20538.1"/>
    </source>
</evidence>
<accession>A0A139AUZ0</accession>
<keyword evidence="3" id="KW-1185">Reference proteome</keyword>
<feature type="region of interest" description="Disordered" evidence="1">
    <location>
        <begin position="395"/>
        <end position="487"/>
    </location>
</feature>
<dbReference type="EMBL" id="KQ965735">
    <property type="protein sequence ID" value="KXS20538.1"/>
    <property type="molecule type" value="Genomic_DNA"/>
</dbReference>
<dbReference type="Proteomes" id="UP000070544">
    <property type="component" value="Unassembled WGS sequence"/>
</dbReference>
<feature type="region of interest" description="Disordered" evidence="1">
    <location>
        <begin position="305"/>
        <end position="366"/>
    </location>
</feature>
<dbReference type="OrthoDB" id="10655507at2759"/>
<feature type="compositionally biased region" description="Polar residues" evidence="1">
    <location>
        <begin position="465"/>
        <end position="487"/>
    </location>
</feature>
<feature type="compositionally biased region" description="Polar residues" evidence="1">
    <location>
        <begin position="422"/>
        <end position="441"/>
    </location>
</feature>
<protein>
    <submittedName>
        <fullName evidence="2">Uncharacterized protein</fullName>
    </submittedName>
</protein>
<feature type="compositionally biased region" description="Low complexity" evidence="1">
    <location>
        <begin position="325"/>
        <end position="341"/>
    </location>
</feature>
<feature type="region of interest" description="Disordered" evidence="1">
    <location>
        <begin position="36"/>
        <end position="64"/>
    </location>
</feature>
<dbReference type="AlphaFoldDB" id="A0A139AUZ0"/>
<feature type="compositionally biased region" description="Low complexity" evidence="1">
    <location>
        <begin position="43"/>
        <end position="54"/>
    </location>
</feature>
<sequence length="487" mass="51174">MTTAAGASTDIIGQTATVGQLQDLLELLRLHGADRPADREQQQQHLQPLQPTQPMGSYATFPPTARLHVPPPDILAAQAAEVAAQAPAYRATSTATAPEQPTEPIELYLTDEQVSAETEGDKNPHTQSLAQTLQCAICANVPLRYYMFGVPVAGALKHSYCASCLVLFFRQAAKSSIGTPNHPENPLATPILRRLYRASESDARKMAGDLQLHDVYLDIYYSKCPFTRTDVGPEVVVEDLRRDEEVEKVNVKCLFYNACFWEGPVSQYRSHVKNCEWADSDPAMLDPSHPLSSSSLLRSIIDSCTAPSPKKASPSRGRGRVSPVTATSRGAAAGPAAVSTGNGTAGASGLGARNPNTGSGNVTGPRATPLGFGQTPSVIVVGDNSNLQWLGGSPWPFGQQAPAGAESTSGGVPGQGAGPSRFGSTQGTPANVSAPTFSFGMTPNTAPTTNPAPPWAISGTRVPQGWSTTTQPNAAGGSSSWNYRTPG</sequence>
<evidence type="ECO:0000256" key="1">
    <source>
        <dbReference type="SAM" id="MobiDB-lite"/>
    </source>
</evidence>
<name>A0A139AUZ0_GONPJ</name>
<reference evidence="2 3" key="1">
    <citation type="journal article" date="2015" name="Genome Biol. Evol.">
        <title>Phylogenomic analyses indicate that early fungi evolved digesting cell walls of algal ancestors of land plants.</title>
        <authorList>
            <person name="Chang Y."/>
            <person name="Wang S."/>
            <person name="Sekimoto S."/>
            <person name="Aerts A.L."/>
            <person name="Choi C."/>
            <person name="Clum A."/>
            <person name="LaButti K.M."/>
            <person name="Lindquist E.A."/>
            <person name="Yee Ngan C."/>
            <person name="Ohm R.A."/>
            <person name="Salamov A.A."/>
            <person name="Grigoriev I.V."/>
            <person name="Spatafora J.W."/>
            <person name="Berbee M.L."/>
        </authorList>
    </citation>
    <scope>NUCLEOTIDE SEQUENCE [LARGE SCALE GENOMIC DNA]</scope>
    <source>
        <strain evidence="2 3">JEL478</strain>
    </source>
</reference>
<proteinExistence type="predicted"/>
<evidence type="ECO:0000313" key="3">
    <source>
        <dbReference type="Proteomes" id="UP000070544"/>
    </source>
</evidence>
<gene>
    <name evidence="2" type="ORF">M427DRAFT_28241</name>
</gene>
<organism evidence="2 3">
    <name type="scientific">Gonapodya prolifera (strain JEL478)</name>
    <name type="common">Monoblepharis prolifera</name>
    <dbReference type="NCBI Taxonomy" id="1344416"/>
    <lineage>
        <taxon>Eukaryota</taxon>
        <taxon>Fungi</taxon>
        <taxon>Fungi incertae sedis</taxon>
        <taxon>Chytridiomycota</taxon>
        <taxon>Chytridiomycota incertae sedis</taxon>
        <taxon>Monoblepharidomycetes</taxon>
        <taxon>Monoblepharidales</taxon>
        <taxon>Gonapodyaceae</taxon>
        <taxon>Gonapodya</taxon>
    </lineage>
</organism>
<dbReference type="Gene3D" id="3.30.40.10">
    <property type="entry name" value="Zinc/RING finger domain, C3HC4 (zinc finger)"/>
    <property type="match status" value="1"/>
</dbReference>